<dbReference type="PANTHER" id="PTHR31609:SF1">
    <property type="entry name" value="CARBOHYDRATE DEACETYLASE"/>
    <property type="match status" value="1"/>
</dbReference>
<dbReference type="InterPro" id="IPR011330">
    <property type="entry name" value="Glyco_hydro/deAcase_b/a-brl"/>
</dbReference>
<keyword evidence="2" id="KW-0479">Metal-binding</keyword>
<evidence type="ECO:0000256" key="3">
    <source>
        <dbReference type="ARBA" id="ARBA00022801"/>
    </source>
</evidence>
<proteinExistence type="predicted"/>
<organism evidence="6 7">
    <name type="scientific">Thermosporothrix hazakensis</name>
    <dbReference type="NCBI Taxonomy" id="644383"/>
    <lineage>
        <taxon>Bacteria</taxon>
        <taxon>Bacillati</taxon>
        <taxon>Chloroflexota</taxon>
        <taxon>Ktedonobacteria</taxon>
        <taxon>Ktedonobacterales</taxon>
        <taxon>Thermosporotrichaceae</taxon>
        <taxon>Thermosporothrix</taxon>
    </lineage>
</organism>
<dbReference type="GO" id="GO:0005975">
    <property type="term" value="P:carbohydrate metabolic process"/>
    <property type="evidence" value="ECO:0007669"/>
    <property type="project" value="InterPro"/>
</dbReference>
<dbReference type="Proteomes" id="UP000248806">
    <property type="component" value="Unassembled WGS sequence"/>
</dbReference>
<dbReference type="AlphaFoldDB" id="A0A326U3C9"/>
<dbReference type="SUPFAM" id="SSF88713">
    <property type="entry name" value="Glycoside hydrolase/deacetylase"/>
    <property type="match status" value="1"/>
</dbReference>
<name>A0A326U3C9_THEHA</name>
<evidence type="ECO:0000313" key="7">
    <source>
        <dbReference type="Proteomes" id="UP000248806"/>
    </source>
</evidence>
<dbReference type="EMBL" id="QKUF01000019">
    <property type="protein sequence ID" value="PZW25283.1"/>
    <property type="molecule type" value="Genomic_DNA"/>
</dbReference>
<dbReference type="Gene3D" id="3.20.20.370">
    <property type="entry name" value="Glycoside hydrolase/deacetylase"/>
    <property type="match status" value="1"/>
</dbReference>
<accession>A0A326U3C9</accession>
<sequence>MTDGEIRLITRGDDCGMFRAGNLAIVDAFERGILRNASIMVPAPQFEHAARLLKNRSGLCLGLHVTLTAEWDRPRWGAVSPPETVSSLLDEDQCFFRSSMELFQHGVEPEEVVREVRAQLARARSYGLDIRYLDEHMGIGWVYQQHDPEIRWRIMDALRELAQQEGLIWTRDLVPTLPAPQSVAELRDLLTTLSEGTYLLITHPASASQEIHLTTNRDNPVPGQVARARQNDYALLCHQEILRVVQEQRIRLTRYDEIAMPCTSTM</sequence>
<keyword evidence="5" id="KW-0119">Carbohydrate metabolism</keyword>
<evidence type="ECO:0008006" key="8">
    <source>
        <dbReference type="Google" id="ProtNLM"/>
    </source>
</evidence>
<evidence type="ECO:0000313" key="6">
    <source>
        <dbReference type="EMBL" id="PZW25283.1"/>
    </source>
</evidence>
<reference evidence="6 7" key="1">
    <citation type="submission" date="2018-06" db="EMBL/GenBank/DDBJ databases">
        <title>Genomic Encyclopedia of Archaeal and Bacterial Type Strains, Phase II (KMG-II): from individual species to whole genera.</title>
        <authorList>
            <person name="Goeker M."/>
        </authorList>
    </citation>
    <scope>NUCLEOTIDE SEQUENCE [LARGE SCALE GENOMIC DNA]</scope>
    <source>
        <strain evidence="6 7">ATCC BAA-1881</strain>
    </source>
</reference>
<evidence type="ECO:0000256" key="2">
    <source>
        <dbReference type="ARBA" id="ARBA00022723"/>
    </source>
</evidence>
<dbReference type="Pfam" id="PF04794">
    <property type="entry name" value="YdjC"/>
    <property type="match status" value="1"/>
</dbReference>
<comment type="cofactor">
    <cofactor evidence="1">
        <name>Mg(2+)</name>
        <dbReference type="ChEBI" id="CHEBI:18420"/>
    </cofactor>
</comment>
<keyword evidence="7" id="KW-1185">Reference proteome</keyword>
<evidence type="ECO:0000256" key="4">
    <source>
        <dbReference type="ARBA" id="ARBA00022842"/>
    </source>
</evidence>
<keyword evidence="4" id="KW-0460">Magnesium</keyword>
<dbReference type="GO" id="GO:0019213">
    <property type="term" value="F:deacetylase activity"/>
    <property type="evidence" value="ECO:0007669"/>
    <property type="project" value="TreeGrafter"/>
</dbReference>
<evidence type="ECO:0000256" key="1">
    <source>
        <dbReference type="ARBA" id="ARBA00001946"/>
    </source>
</evidence>
<dbReference type="InterPro" id="IPR006879">
    <property type="entry name" value="YdjC-like"/>
</dbReference>
<dbReference type="OrthoDB" id="9774177at2"/>
<dbReference type="RefSeq" id="WP_111324670.1">
    <property type="nucleotide sequence ID" value="NZ_BIFX01000002.1"/>
</dbReference>
<dbReference type="PANTHER" id="PTHR31609">
    <property type="entry name" value="YDJC DEACETYLASE FAMILY MEMBER"/>
    <property type="match status" value="1"/>
</dbReference>
<dbReference type="GO" id="GO:0016787">
    <property type="term" value="F:hydrolase activity"/>
    <property type="evidence" value="ECO:0007669"/>
    <property type="project" value="UniProtKB-KW"/>
</dbReference>
<dbReference type="GO" id="GO:0046872">
    <property type="term" value="F:metal ion binding"/>
    <property type="evidence" value="ECO:0007669"/>
    <property type="project" value="UniProtKB-KW"/>
</dbReference>
<protein>
    <recommendedName>
        <fullName evidence="8">Glycoside hydrolase/deacetylase ChbG (UPF0249 family)</fullName>
    </recommendedName>
</protein>
<evidence type="ECO:0000256" key="5">
    <source>
        <dbReference type="ARBA" id="ARBA00023277"/>
    </source>
</evidence>
<gene>
    <name evidence="6" type="ORF">EI42_04335</name>
</gene>
<keyword evidence="3" id="KW-0378">Hydrolase</keyword>
<comment type="caution">
    <text evidence="6">The sequence shown here is derived from an EMBL/GenBank/DDBJ whole genome shotgun (WGS) entry which is preliminary data.</text>
</comment>